<comment type="caution">
    <text evidence="3">The sequence shown here is derived from an EMBL/GenBank/DDBJ whole genome shotgun (WGS) entry which is preliminary data.</text>
</comment>
<sequence length="181" mass="19262">MSEPRAGAAPLIRKPFTELSTTELYGILQLRSAVFVVEQSCVFLDLDGIDTLPETVHAFIPQPTRAARDSHGAQSGLSLMPAAYARVLPLSFPDGPASAPDARSIGRVVTDPEVRGTGTGLRLLGALVAVYGNAPLVMNAQSHLEGYYGRLGFVPNGPRFMEDGIEHTPLRRDPGPEAPSS</sequence>
<dbReference type="Proteomes" id="UP001589707">
    <property type="component" value="Unassembled WGS sequence"/>
</dbReference>
<feature type="domain" description="N-acetyltransferase" evidence="2">
    <location>
        <begin position="97"/>
        <end position="171"/>
    </location>
</feature>
<proteinExistence type="predicted"/>
<name>A0ABV5X7C1_9MICO</name>
<evidence type="ECO:0000256" key="1">
    <source>
        <dbReference type="SAM" id="MobiDB-lite"/>
    </source>
</evidence>
<dbReference type="Pfam" id="PF13673">
    <property type="entry name" value="Acetyltransf_10"/>
    <property type="match status" value="1"/>
</dbReference>
<dbReference type="InterPro" id="IPR000182">
    <property type="entry name" value="GNAT_dom"/>
</dbReference>
<reference evidence="3 4" key="1">
    <citation type="submission" date="2024-09" db="EMBL/GenBank/DDBJ databases">
        <authorList>
            <person name="Sun Q."/>
            <person name="Mori K."/>
        </authorList>
    </citation>
    <scope>NUCLEOTIDE SEQUENCE [LARGE SCALE GENOMIC DNA]</scope>
    <source>
        <strain evidence="3 4">JCM 11683</strain>
    </source>
</reference>
<feature type="region of interest" description="Disordered" evidence="1">
    <location>
        <begin position="162"/>
        <end position="181"/>
    </location>
</feature>
<evidence type="ECO:0000313" key="3">
    <source>
        <dbReference type="EMBL" id="MFB9777961.1"/>
    </source>
</evidence>
<accession>A0ABV5X7C1</accession>
<dbReference type="EMBL" id="JBHMAU010000133">
    <property type="protein sequence ID" value="MFB9777961.1"/>
    <property type="molecule type" value="Genomic_DNA"/>
</dbReference>
<dbReference type="SUPFAM" id="SSF55729">
    <property type="entry name" value="Acyl-CoA N-acyltransferases (Nat)"/>
    <property type="match status" value="1"/>
</dbReference>
<keyword evidence="4" id="KW-1185">Reference proteome</keyword>
<dbReference type="RefSeq" id="WP_376841973.1">
    <property type="nucleotide sequence ID" value="NZ_JBHMAU010000133.1"/>
</dbReference>
<protein>
    <submittedName>
        <fullName evidence="3">GNAT family N-acetyltransferase</fullName>
    </submittedName>
</protein>
<organism evidence="3 4">
    <name type="scientific">Brevibacterium otitidis</name>
    <dbReference type="NCBI Taxonomy" id="53364"/>
    <lineage>
        <taxon>Bacteria</taxon>
        <taxon>Bacillati</taxon>
        <taxon>Actinomycetota</taxon>
        <taxon>Actinomycetes</taxon>
        <taxon>Micrococcales</taxon>
        <taxon>Brevibacteriaceae</taxon>
        <taxon>Brevibacterium</taxon>
    </lineage>
</organism>
<evidence type="ECO:0000259" key="2">
    <source>
        <dbReference type="Pfam" id="PF13673"/>
    </source>
</evidence>
<evidence type="ECO:0000313" key="4">
    <source>
        <dbReference type="Proteomes" id="UP001589707"/>
    </source>
</evidence>
<dbReference type="InterPro" id="IPR016181">
    <property type="entry name" value="Acyl_CoA_acyltransferase"/>
</dbReference>
<gene>
    <name evidence="3" type="ORF">ACFFN1_16410</name>
</gene>
<dbReference type="Gene3D" id="3.40.630.30">
    <property type="match status" value="1"/>
</dbReference>
<feature type="compositionally biased region" description="Basic and acidic residues" evidence="1">
    <location>
        <begin position="162"/>
        <end position="175"/>
    </location>
</feature>